<dbReference type="GO" id="GO:0006730">
    <property type="term" value="P:one-carbon metabolic process"/>
    <property type="evidence" value="ECO:0007669"/>
    <property type="project" value="UniProtKB-UniRule"/>
</dbReference>
<keyword evidence="6" id="KW-0547">Nucleotide-binding</keyword>
<evidence type="ECO:0000256" key="5">
    <source>
        <dbReference type="ARBA" id="ARBA00022801"/>
    </source>
</evidence>
<dbReference type="Pfam" id="PF01227">
    <property type="entry name" value="GTP_cyclohydroI"/>
    <property type="match status" value="1"/>
</dbReference>
<dbReference type="PATRIC" id="fig|1335757.3.peg.1750"/>
<keyword evidence="4 6" id="KW-0554">One-carbon metabolism</keyword>
<dbReference type="Gene3D" id="1.10.286.10">
    <property type="match status" value="1"/>
</dbReference>
<keyword evidence="6" id="KW-0862">Zinc</keyword>
<dbReference type="EMBL" id="CP005990">
    <property type="protein sequence ID" value="AGY92719.1"/>
    <property type="molecule type" value="Genomic_DNA"/>
</dbReference>
<keyword evidence="6" id="KW-0479">Metal-binding</keyword>
<feature type="binding site" evidence="6">
    <location>
        <position position="76"/>
    </location>
    <ligand>
        <name>Zn(2+)</name>
        <dbReference type="ChEBI" id="CHEBI:29105"/>
    </ligand>
</feature>
<feature type="binding site" evidence="6">
    <location>
        <position position="147"/>
    </location>
    <ligand>
        <name>Zn(2+)</name>
        <dbReference type="ChEBI" id="CHEBI:29105"/>
    </ligand>
</feature>
<dbReference type="InterPro" id="IPR001474">
    <property type="entry name" value="GTP_CycHdrlase_I"/>
</dbReference>
<dbReference type="InterPro" id="IPR020602">
    <property type="entry name" value="GTP_CycHdrlase_I_dom"/>
</dbReference>
<evidence type="ECO:0000256" key="3">
    <source>
        <dbReference type="ARBA" id="ARBA00008085"/>
    </source>
</evidence>
<dbReference type="InterPro" id="IPR043134">
    <property type="entry name" value="GTP-CH-I_N"/>
</dbReference>
<evidence type="ECO:0000259" key="7">
    <source>
        <dbReference type="Pfam" id="PF01227"/>
    </source>
</evidence>
<sequence>MMNPDLDHHFEQIITGLGEDTRRGGLEKTPYRAARAMEYLTQGYHQSLDELVNGAMFESDNDEMVIVRDVEFYSLCEHHVLPFFGHAQVGYIPDGRVIGLSKIARIVDMYARRLQIQENLAREVAEAIQHVTQARGVAVQMDAQHMCMMMRGVSKQNAEMSSSVMLGTFRESVSARNEFLQLIRRRPA</sequence>
<dbReference type="GO" id="GO:0003934">
    <property type="term" value="F:GTP cyclohydrolase I activity"/>
    <property type="evidence" value="ECO:0007669"/>
    <property type="project" value="UniProtKB-UniRule"/>
</dbReference>
<proteinExistence type="inferred from homology"/>
<keyword evidence="5 6" id="KW-0378">Hydrolase</keyword>
<dbReference type="GO" id="GO:0005737">
    <property type="term" value="C:cytoplasm"/>
    <property type="evidence" value="ECO:0007669"/>
    <property type="project" value="TreeGrafter"/>
</dbReference>
<organism evidence="8 9">
    <name type="scientific">Spiribacter curvatus</name>
    <dbReference type="NCBI Taxonomy" id="1335757"/>
    <lineage>
        <taxon>Bacteria</taxon>
        <taxon>Pseudomonadati</taxon>
        <taxon>Pseudomonadota</taxon>
        <taxon>Gammaproteobacteria</taxon>
        <taxon>Chromatiales</taxon>
        <taxon>Ectothiorhodospiraceae</taxon>
        <taxon>Spiribacter</taxon>
    </lineage>
</organism>
<evidence type="ECO:0000313" key="9">
    <source>
        <dbReference type="Proteomes" id="UP000017640"/>
    </source>
</evidence>
<dbReference type="InterPro" id="IPR043133">
    <property type="entry name" value="GTP-CH-I_C/QueF"/>
</dbReference>
<keyword evidence="9" id="KW-1185">Reference proteome</keyword>
<reference evidence="8 9" key="1">
    <citation type="journal article" date="2013" name="BMC Genomics">
        <title>Genomes of "Spiribacter", a streamlined, successful halophilic bacterium.</title>
        <authorList>
            <person name="Lopez-Perez M."/>
            <person name="Ghai R."/>
            <person name="Leon M.J."/>
            <person name="Rodriguez-Olmos A."/>
            <person name="Copa-Patino J.L."/>
            <person name="Soliveri J."/>
            <person name="Sanchez-Porro C."/>
            <person name="Ventosa A."/>
            <person name="Rodriguez-Valera F."/>
        </authorList>
    </citation>
    <scope>NUCLEOTIDE SEQUENCE [LARGE SCALE GENOMIC DNA]</scope>
    <source>
        <strain evidence="8 9">UAH-SP71</strain>
    </source>
</reference>
<dbReference type="GO" id="GO:0046654">
    <property type="term" value="P:tetrahydrofolate biosynthetic process"/>
    <property type="evidence" value="ECO:0007669"/>
    <property type="project" value="UniProtKB-UniRule"/>
</dbReference>
<dbReference type="InterPro" id="IPR018234">
    <property type="entry name" value="GTP_CycHdrlase_I_CS"/>
</dbReference>
<evidence type="ECO:0000256" key="6">
    <source>
        <dbReference type="HAMAP-Rule" id="MF_00223"/>
    </source>
</evidence>
<accession>U5T5C5</accession>
<comment type="subunit">
    <text evidence="6">Homopolymer.</text>
</comment>
<dbReference type="STRING" id="1335757.SPICUR_08990"/>
<dbReference type="PANTHER" id="PTHR11109">
    <property type="entry name" value="GTP CYCLOHYDROLASE I"/>
    <property type="match status" value="1"/>
</dbReference>
<evidence type="ECO:0000256" key="2">
    <source>
        <dbReference type="ARBA" id="ARBA00005080"/>
    </source>
</evidence>
<dbReference type="PROSITE" id="PS00859">
    <property type="entry name" value="GTP_CYCLOHYDROL_1_1"/>
    <property type="match status" value="1"/>
</dbReference>
<comment type="similarity">
    <text evidence="3 6">Belongs to the GTP cyclohydrolase I family.</text>
</comment>
<dbReference type="GO" id="GO:0008270">
    <property type="term" value="F:zinc ion binding"/>
    <property type="evidence" value="ECO:0007669"/>
    <property type="project" value="UniProtKB-UniRule"/>
</dbReference>
<dbReference type="AlphaFoldDB" id="U5T5C5"/>
<dbReference type="GO" id="GO:0005525">
    <property type="term" value="F:GTP binding"/>
    <property type="evidence" value="ECO:0007669"/>
    <property type="project" value="UniProtKB-KW"/>
</dbReference>
<gene>
    <name evidence="6" type="primary">folE</name>
    <name evidence="8" type="ORF">SPICUR_08990</name>
</gene>
<evidence type="ECO:0000313" key="8">
    <source>
        <dbReference type="EMBL" id="AGY92719.1"/>
    </source>
</evidence>
<dbReference type="KEGG" id="spiu:SPICUR_08990"/>
<dbReference type="NCBIfam" id="NF006825">
    <property type="entry name" value="PRK09347.1-2"/>
    <property type="match status" value="1"/>
</dbReference>
<dbReference type="EC" id="3.5.4.16" evidence="6"/>
<dbReference type="Gene3D" id="3.30.1130.10">
    <property type="match status" value="1"/>
</dbReference>
<comment type="pathway">
    <text evidence="2 6">Cofactor biosynthesis; 7,8-dihydroneopterin triphosphate biosynthesis; 7,8-dihydroneopterin triphosphate from GTP: step 1/1.</text>
</comment>
<dbReference type="eggNOG" id="COG0302">
    <property type="taxonomic scope" value="Bacteria"/>
</dbReference>
<dbReference type="PANTHER" id="PTHR11109:SF7">
    <property type="entry name" value="GTP CYCLOHYDROLASE 1"/>
    <property type="match status" value="1"/>
</dbReference>
<protein>
    <recommendedName>
        <fullName evidence="6">GTP cyclohydrolase 1</fullName>
        <ecNumber evidence="6">3.5.4.16</ecNumber>
    </recommendedName>
    <alternativeName>
        <fullName evidence="6">GTP cyclohydrolase I</fullName>
        <shortName evidence="6">GTP-CH-I</shortName>
    </alternativeName>
</protein>
<dbReference type="NCBIfam" id="TIGR00063">
    <property type="entry name" value="folE"/>
    <property type="match status" value="1"/>
</dbReference>
<evidence type="ECO:0000256" key="1">
    <source>
        <dbReference type="ARBA" id="ARBA00001052"/>
    </source>
</evidence>
<comment type="catalytic activity">
    <reaction evidence="1 6">
        <text>GTP + H2O = 7,8-dihydroneopterin 3'-triphosphate + formate + H(+)</text>
        <dbReference type="Rhea" id="RHEA:17473"/>
        <dbReference type="ChEBI" id="CHEBI:15377"/>
        <dbReference type="ChEBI" id="CHEBI:15378"/>
        <dbReference type="ChEBI" id="CHEBI:15740"/>
        <dbReference type="ChEBI" id="CHEBI:37565"/>
        <dbReference type="ChEBI" id="CHEBI:58462"/>
        <dbReference type="EC" id="3.5.4.16"/>
    </reaction>
</comment>
<keyword evidence="6" id="KW-0342">GTP-binding</keyword>
<feature type="domain" description="GTP cyclohydrolase I" evidence="7">
    <location>
        <begin position="8"/>
        <end position="184"/>
    </location>
</feature>
<dbReference type="SUPFAM" id="SSF55620">
    <property type="entry name" value="Tetrahydrobiopterin biosynthesis enzymes-like"/>
    <property type="match status" value="1"/>
</dbReference>
<dbReference type="Proteomes" id="UP000017640">
    <property type="component" value="Chromosome"/>
</dbReference>
<dbReference type="HAMAP" id="MF_00223">
    <property type="entry name" value="FolE"/>
    <property type="match status" value="1"/>
</dbReference>
<dbReference type="GO" id="GO:0006729">
    <property type="term" value="P:tetrahydrobiopterin biosynthetic process"/>
    <property type="evidence" value="ECO:0007669"/>
    <property type="project" value="TreeGrafter"/>
</dbReference>
<feature type="binding site" evidence="6">
    <location>
        <position position="79"/>
    </location>
    <ligand>
        <name>Zn(2+)</name>
        <dbReference type="ChEBI" id="CHEBI:29105"/>
    </ligand>
</feature>
<dbReference type="UniPathway" id="UPA00848">
    <property type="reaction ID" value="UER00151"/>
</dbReference>
<dbReference type="NCBIfam" id="NF006826">
    <property type="entry name" value="PRK09347.1-3"/>
    <property type="match status" value="1"/>
</dbReference>
<evidence type="ECO:0000256" key="4">
    <source>
        <dbReference type="ARBA" id="ARBA00022563"/>
    </source>
</evidence>
<dbReference type="FunFam" id="3.30.1130.10:FF:000001">
    <property type="entry name" value="GTP cyclohydrolase 1"/>
    <property type="match status" value="1"/>
</dbReference>
<name>U5T5C5_9GAMM</name>
<dbReference type="HOGENOM" id="CLU_049768_3_1_6"/>